<dbReference type="Pfam" id="PF13569">
    <property type="entry name" value="DUF4132"/>
    <property type="match status" value="1"/>
</dbReference>
<proteinExistence type="predicted"/>
<reference evidence="2" key="1">
    <citation type="submission" date="2017-09" db="EMBL/GenBank/DDBJ databases">
        <title>Complete Genome Sequence of ansamitocin-producing Bacterium Actinosynnema pretiosum X47.</title>
        <authorList>
            <person name="Cao G."/>
            <person name="Zong G."/>
            <person name="Zhong C."/>
            <person name="Fu J."/>
        </authorList>
    </citation>
    <scope>NUCLEOTIDE SEQUENCE [LARGE SCALE GENOMIC DNA]</scope>
    <source>
        <strain evidence="2">X47</strain>
    </source>
</reference>
<accession>A0A290Z602</accession>
<evidence type="ECO:0000313" key="3">
    <source>
        <dbReference type="Proteomes" id="UP000218505"/>
    </source>
</evidence>
<dbReference type="KEGG" id="apre:CNX65_14935"/>
<evidence type="ECO:0000313" key="2">
    <source>
        <dbReference type="EMBL" id="ATE54428.1"/>
    </source>
</evidence>
<organism evidence="2 3">
    <name type="scientific">Actinosynnema pretiosum</name>
    <dbReference type="NCBI Taxonomy" id="42197"/>
    <lineage>
        <taxon>Bacteria</taxon>
        <taxon>Bacillati</taxon>
        <taxon>Actinomycetota</taxon>
        <taxon>Actinomycetes</taxon>
        <taxon>Pseudonocardiales</taxon>
        <taxon>Pseudonocardiaceae</taxon>
        <taxon>Actinosynnema</taxon>
    </lineage>
</organism>
<dbReference type="Proteomes" id="UP000218505">
    <property type="component" value="Chromosome"/>
</dbReference>
<gene>
    <name evidence="2" type="ORF">CNX65_14935</name>
</gene>
<protein>
    <recommendedName>
        <fullName evidence="1">DUF4132 domain-containing protein</fullName>
    </recommendedName>
</protein>
<dbReference type="RefSeq" id="WP_096493563.1">
    <property type="nucleotide sequence ID" value="NZ_CP023445.1"/>
</dbReference>
<dbReference type="EMBL" id="CP023445">
    <property type="protein sequence ID" value="ATE54428.1"/>
    <property type="molecule type" value="Genomic_DNA"/>
</dbReference>
<name>A0A290Z602_9PSEU</name>
<feature type="domain" description="DUF4132" evidence="1">
    <location>
        <begin position="825"/>
        <end position="1002"/>
    </location>
</feature>
<dbReference type="AlphaFoldDB" id="A0A290Z602"/>
<sequence length="1099" mass="118708">MAQPGNPPQQQAFAVPRSWWKHVHPRRGGGVPSRAEVTGASAAGGRAMLATALERAEGAFAHPGSDPALVRAAREHLDGASNPVGAAAVAALAADGEQAHVVDAWVRDHGLAFAACAALESCDLAAVATRYGDETAALIRLGVDDSGHSGPLHDRKPLRWHGEAFPERARGLLATAPDADHALAEAALSERRATERAKAASAYLVPARADWVDEAITALAAHRGSQWTRLLHSVGTLDQLRAVLDAGAPRFLLQYPWISATLADAIGPDFAPELAGLLGTGPESFVFDRVIEVFRQFTTPAVVDALLEHRDVKRVGPALLELGRKHPELLLDRLAASPHTDLLEGHLRRHHDLAARADLPGPAARIAERVLAEHAATPVADPADLPPFLVDPPWFAGRAPAALPVVALPEPTHRAVRWRDGERERWGAPTRFLPTGPRDWPVELKAFLAGELPEHRRQELFAAGPVDELRPLLPDLVLDPKRWDTAEFGMFLVARFGVDAVPPVLTLVNAEAKHADALLPLESVEVARLVAARLQRPKSTAPRYAAWLRRHPEQAARLLLPDALGAPGARRDAAEEVLRRHPDHARAAAAEHTPEAVAAVEALLAVDPLDLVPAKPPVPGAWCEVTALPRLLLRDGRALPDGAVRHVTAMLAMTGPDTHYAGLDALRELCDPTSLVEFAWAVFELWELDAMPAKDSWALTALGVLGDDRVVPRLEPLIRAWPGQSQHHNAVRGLDVLARIGTDTALIALNGVAQRVKFAGLKARAEGKVAEIAEDLGLTGEQLADRLVPAFGLDEESALVLDYGPRRFTVGFDESLRPFVLDEAGKRLKSLPKPGAKDDPELAPAASKRFGQLKKDVRTVASLQIARLEAAMVEGRRWSAAEFRDFLVGHPLVVHLVRRLVWVVDGGGAFRVAEDRGFADARDEAVDLPDDARVGVAHPVHLGDEVAEWRGLFEDYTILQPFAQLDRPVRALAEGEAGARSLDRFVGAVITTTLPALRKRRWELGPPLDAGIISTLHRPLPGGGVVNVELDHGLGSEEWHTWHGEGFRSVTLQGVDAFGELDPVTVSELLDELIVMTAERGEGERGEWGRGWALRGCVR</sequence>
<evidence type="ECO:0000259" key="1">
    <source>
        <dbReference type="Pfam" id="PF13569"/>
    </source>
</evidence>
<dbReference type="InterPro" id="IPR025406">
    <property type="entry name" value="DUF4132"/>
</dbReference>
<keyword evidence="3" id="KW-1185">Reference proteome</keyword>